<dbReference type="Proteomes" id="UP000008068">
    <property type="component" value="Unassembled WGS sequence"/>
</dbReference>
<dbReference type="InParanoid" id="G0P404"/>
<dbReference type="AlphaFoldDB" id="G0P404"/>
<sequence>MRDKARNHLTSTVDSQNRFGLKIIIVKFESLKSLNLSAVIKETQLGGQEEEECSLLNDLHFICADKENDDLIPVNALNPKPAEASLNPLEQVDEGVVLEMMSMNEVFEKINL</sequence>
<dbReference type="EMBL" id="GL380056">
    <property type="protein sequence ID" value="EGT44583.1"/>
    <property type="molecule type" value="Genomic_DNA"/>
</dbReference>
<reference evidence="2" key="1">
    <citation type="submission" date="2011-07" db="EMBL/GenBank/DDBJ databases">
        <authorList>
            <consortium name="Caenorhabditis brenneri Sequencing and Analysis Consortium"/>
            <person name="Wilson R.K."/>
        </authorList>
    </citation>
    <scope>NUCLEOTIDE SEQUENCE [LARGE SCALE GENOMIC DNA]</scope>
    <source>
        <strain evidence="2">PB2801</strain>
    </source>
</reference>
<gene>
    <name evidence="1" type="ORF">CAEBREN_02822</name>
</gene>
<organism evidence="2">
    <name type="scientific">Caenorhabditis brenneri</name>
    <name type="common">Nematode worm</name>
    <dbReference type="NCBI Taxonomy" id="135651"/>
    <lineage>
        <taxon>Eukaryota</taxon>
        <taxon>Metazoa</taxon>
        <taxon>Ecdysozoa</taxon>
        <taxon>Nematoda</taxon>
        <taxon>Chromadorea</taxon>
        <taxon>Rhabditida</taxon>
        <taxon>Rhabditina</taxon>
        <taxon>Rhabditomorpha</taxon>
        <taxon>Rhabditoidea</taxon>
        <taxon>Rhabditidae</taxon>
        <taxon>Peloderinae</taxon>
        <taxon>Caenorhabditis</taxon>
    </lineage>
</organism>
<keyword evidence="2" id="KW-1185">Reference proteome</keyword>
<proteinExistence type="predicted"/>
<name>G0P404_CAEBE</name>
<accession>G0P404</accession>
<dbReference type="HOGENOM" id="CLU_2148050_0_0_1"/>
<evidence type="ECO:0000313" key="2">
    <source>
        <dbReference type="Proteomes" id="UP000008068"/>
    </source>
</evidence>
<protein>
    <submittedName>
        <fullName evidence="1">Uncharacterized protein</fullName>
    </submittedName>
</protein>
<evidence type="ECO:0000313" key="1">
    <source>
        <dbReference type="EMBL" id="EGT44583.1"/>
    </source>
</evidence>